<gene>
    <name evidence="2" type="ORF">Taro_010086</name>
</gene>
<reference evidence="2" key="1">
    <citation type="submission" date="2017-07" db="EMBL/GenBank/DDBJ databases">
        <title>Taro Niue Genome Assembly and Annotation.</title>
        <authorList>
            <person name="Atibalentja N."/>
            <person name="Keating K."/>
            <person name="Fields C.J."/>
        </authorList>
    </citation>
    <scope>NUCLEOTIDE SEQUENCE</scope>
    <source>
        <strain evidence="2">Niue_2</strain>
        <tissue evidence="2">Leaf</tissue>
    </source>
</reference>
<accession>A0A843U8H8</accession>
<dbReference type="InterPro" id="IPR045283">
    <property type="entry name" value="AT3G44326-like"/>
</dbReference>
<proteinExistence type="predicted"/>
<keyword evidence="1" id="KW-0472">Membrane</keyword>
<dbReference type="OrthoDB" id="671172at2759"/>
<evidence type="ECO:0000256" key="1">
    <source>
        <dbReference type="SAM" id="Phobius"/>
    </source>
</evidence>
<dbReference type="PANTHER" id="PTHR33736:SF13">
    <property type="entry name" value="OS11G0155100 PROTEIN"/>
    <property type="match status" value="1"/>
</dbReference>
<sequence>MAADGIPSALPAAITIEDLHPDVLTRTLRLLDGPALAAASCATSRLRALAAQPCLWEDLCLSAWPSLRDPRLRDLLPSFPASHRSFFSDAFPFPDPSEESRPCQDAPAVLISSIDLFHEGEHVFSRVLETDARDPWFLGSPFRIDALDRKDEGSTLAAPISPEDLTLSWVVIDPARGRAVNLSSRRPVSVERHWYTGEIQVRFAVVLGGGEAAANAVVACGEETMQPREVNLTVQDVDGMCLNGKESLVVLRGAMKGRRMGWGGEGEAEARRRYAEYAAAKQERKERRMRREGRLDMCCIVLGVSLFLGLFAFAALR</sequence>
<dbReference type="AlphaFoldDB" id="A0A843U8H8"/>
<name>A0A843U8H8_COLES</name>
<comment type="caution">
    <text evidence="2">The sequence shown here is derived from an EMBL/GenBank/DDBJ whole genome shotgun (WGS) entry which is preliminary data.</text>
</comment>
<protein>
    <recommendedName>
        <fullName evidence="4">F-box protein</fullName>
    </recommendedName>
</protein>
<keyword evidence="1" id="KW-1133">Transmembrane helix</keyword>
<feature type="transmembrane region" description="Helical" evidence="1">
    <location>
        <begin position="295"/>
        <end position="316"/>
    </location>
</feature>
<dbReference type="PANTHER" id="PTHR33736">
    <property type="entry name" value="F-BOX PROTEIN-RELATED"/>
    <property type="match status" value="1"/>
</dbReference>
<dbReference type="EMBL" id="NMUH01000360">
    <property type="protein sequence ID" value="MQL77673.1"/>
    <property type="molecule type" value="Genomic_DNA"/>
</dbReference>
<keyword evidence="1" id="KW-0812">Transmembrane</keyword>
<keyword evidence="3" id="KW-1185">Reference proteome</keyword>
<dbReference type="InterPro" id="IPR036047">
    <property type="entry name" value="F-box-like_dom_sf"/>
</dbReference>
<dbReference type="Proteomes" id="UP000652761">
    <property type="component" value="Unassembled WGS sequence"/>
</dbReference>
<evidence type="ECO:0008006" key="4">
    <source>
        <dbReference type="Google" id="ProtNLM"/>
    </source>
</evidence>
<organism evidence="2 3">
    <name type="scientific">Colocasia esculenta</name>
    <name type="common">Wild taro</name>
    <name type="synonym">Arum esculentum</name>
    <dbReference type="NCBI Taxonomy" id="4460"/>
    <lineage>
        <taxon>Eukaryota</taxon>
        <taxon>Viridiplantae</taxon>
        <taxon>Streptophyta</taxon>
        <taxon>Embryophyta</taxon>
        <taxon>Tracheophyta</taxon>
        <taxon>Spermatophyta</taxon>
        <taxon>Magnoliopsida</taxon>
        <taxon>Liliopsida</taxon>
        <taxon>Araceae</taxon>
        <taxon>Aroideae</taxon>
        <taxon>Colocasieae</taxon>
        <taxon>Colocasia</taxon>
    </lineage>
</organism>
<evidence type="ECO:0000313" key="3">
    <source>
        <dbReference type="Proteomes" id="UP000652761"/>
    </source>
</evidence>
<dbReference type="SUPFAM" id="SSF81383">
    <property type="entry name" value="F-box domain"/>
    <property type="match status" value="1"/>
</dbReference>
<evidence type="ECO:0000313" key="2">
    <source>
        <dbReference type="EMBL" id="MQL77673.1"/>
    </source>
</evidence>